<dbReference type="NCBIfam" id="NF041926">
    <property type="entry name" value="QatD"/>
    <property type="match status" value="1"/>
</dbReference>
<dbReference type="GO" id="GO:0016787">
    <property type="term" value="F:hydrolase activity"/>
    <property type="evidence" value="ECO:0007669"/>
    <property type="project" value="UniProtKB-KW"/>
</dbReference>
<keyword evidence="1 2" id="KW-0378">Hydrolase</keyword>
<protein>
    <submittedName>
        <fullName evidence="2">Hydrolase TatD</fullName>
    </submittedName>
</protein>
<reference evidence="2 3" key="1">
    <citation type="journal article" date="2015" name="Emerg. Microbes Infect.">
        <title>Characterization of 17 strains belonging to the Mycobacterium simiae complex and description of Mycobacterium paraense sp. nov.</title>
        <authorList>
            <person name="Fusco da Costa A.R."/>
            <person name="Fedrizzi T."/>
            <person name="Lopes M.L."/>
            <person name="Pecorari M."/>
            <person name="Oliveira da Costa W.L."/>
            <person name="Giacobazzi E."/>
            <person name="da Costa Bahia J.R."/>
            <person name="De Sanctis V."/>
            <person name="Batista Lima K.V."/>
            <person name="Bertorelli R."/>
            <person name="Grottola A."/>
            <person name="Fabio A."/>
            <person name="Mariottini A."/>
            <person name="Ferretti P."/>
            <person name="Di Leva F."/>
            <person name="Fregni Serpini G."/>
            <person name="Tagliazucchi S."/>
            <person name="Rumpianesi F."/>
            <person name="Jousson O."/>
            <person name="Segata N."/>
            <person name="Tortoli E."/>
        </authorList>
    </citation>
    <scope>NUCLEOTIDE SEQUENCE [LARGE SCALE GENOMIC DNA]</scope>
    <source>
        <strain evidence="2 3">FI-07156</strain>
    </source>
</reference>
<keyword evidence="3" id="KW-1185">Reference proteome</keyword>
<name>A0ABX3VSA1_9MYCO</name>
<accession>A0ABX3VSA1</accession>
<comment type="caution">
    <text evidence="2">The sequence shown here is derived from an EMBL/GenBank/DDBJ whole genome shotgun (WGS) entry which is preliminary data.</text>
</comment>
<dbReference type="InterPro" id="IPR049677">
    <property type="entry name" value="QatD"/>
</dbReference>
<dbReference type="InterPro" id="IPR018228">
    <property type="entry name" value="DNase_TatD-rel_CS"/>
</dbReference>
<proteinExistence type="predicted"/>
<evidence type="ECO:0000313" key="3">
    <source>
        <dbReference type="Proteomes" id="UP000193801"/>
    </source>
</evidence>
<evidence type="ECO:0000313" key="2">
    <source>
        <dbReference type="EMBL" id="ORW32718.1"/>
    </source>
</evidence>
<dbReference type="SUPFAM" id="SSF51556">
    <property type="entry name" value="Metallo-dependent hydrolases"/>
    <property type="match status" value="1"/>
</dbReference>
<dbReference type="InterPro" id="IPR001130">
    <property type="entry name" value="TatD-like"/>
</dbReference>
<sequence length="256" mass="28450">MSEAAPLQGVDFHCHLDLYPDYPAAITRAEAARIYTVTVTTTPKAWSRNREMTLDTHYVHAALGLHPQLVSERANEISIWEKHLPESRYIGEVGLDASPRFYKSFDLQKRVFRTVLECCADEGRKILTVHSVRSASTVLDMIETYLPPDRGTVVLHWFTGSLADARRAAKLGCYFSVNTAMTSTIKGRALVAALPIERLLTETDGPFTTSPDGSPNEPADAVRTAEAIARVRDVSPEEIWRTVSTNLEALLRQPQA</sequence>
<gene>
    <name evidence="2" type="ORF">AWB91_09495</name>
</gene>
<dbReference type="PROSITE" id="PS01091">
    <property type="entry name" value="TATD_3"/>
    <property type="match status" value="1"/>
</dbReference>
<dbReference type="PANTHER" id="PTHR46124:SF2">
    <property type="entry name" value="D-AMINOACYL-TRNA DEACYLASE"/>
    <property type="match status" value="1"/>
</dbReference>
<dbReference type="InterPro" id="IPR032466">
    <property type="entry name" value="Metal_Hydrolase"/>
</dbReference>
<dbReference type="CDD" id="cd01310">
    <property type="entry name" value="TatD_DNAse"/>
    <property type="match status" value="1"/>
</dbReference>
<evidence type="ECO:0000256" key="1">
    <source>
        <dbReference type="ARBA" id="ARBA00022801"/>
    </source>
</evidence>
<dbReference type="PIRSF" id="PIRSF005902">
    <property type="entry name" value="DNase_TatD"/>
    <property type="match status" value="1"/>
</dbReference>
<dbReference type="Pfam" id="PF01026">
    <property type="entry name" value="TatD_DNase"/>
    <property type="match status" value="1"/>
</dbReference>
<organism evidence="2 3">
    <name type="scientific">Mycobacterium paraense</name>
    <dbReference type="NCBI Taxonomy" id="767916"/>
    <lineage>
        <taxon>Bacteria</taxon>
        <taxon>Bacillati</taxon>
        <taxon>Actinomycetota</taxon>
        <taxon>Actinomycetes</taxon>
        <taxon>Mycobacteriales</taxon>
        <taxon>Mycobacteriaceae</taxon>
        <taxon>Mycobacterium</taxon>
        <taxon>Mycobacterium simiae complex</taxon>
    </lineage>
</organism>
<dbReference type="PANTHER" id="PTHR46124">
    <property type="entry name" value="D-AMINOACYL-TRNA DEACYLASE"/>
    <property type="match status" value="1"/>
</dbReference>
<dbReference type="Proteomes" id="UP000193801">
    <property type="component" value="Unassembled WGS sequence"/>
</dbReference>
<dbReference type="EMBL" id="LQPK01000006">
    <property type="protein sequence ID" value="ORW32718.1"/>
    <property type="molecule type" value="Genomic_DNA"/>
</dbReference>
<dbReference type="Gene3D" id="3.20.20.140">
    <property type="entry name" value="Metal-dependent hydrolases"/>
    <property type="match status" value="1"/>
</dbReference>
<dbReference type="RefSeq" id="WP_085093515.1">
    <property type="nucleotide sequence ID" value="NZ_LQPK01000006.1"/>
</dbReference>